<reference evidence="4" key="1">
    <citation type="submission" date="2016-10" db="EMBL/GenBank/DDBJ databases">
        <authorList>
            <person name="Varghese N."/>
            <person name="Submissions S."/>
        </authorList>
    </citation>
    <scope>NUCLEOTIDE SEQUENCE [LARGE SCALE GENOMIC DNA]</scope>
    <source>
        <strain evidence="4">LMG 26031</strain>
    </source>
</reference>
<protein>
    <recommendedName>
        <fullName evidence="5">Cysteine rich repeat-containing protein</fullName>
    </recommendedName>
</protein>
<evidence type="ECO:0000313" key="4">
    <source>
        <dbReference type="Proteomes" id="UP000198866"/>
    </source>
</evidence>
<feature type="signal peptide" evidence="2">
    <location>
        <begin position="1"/>
        <end position="21"/>
    </location>
</feature>
<evidence type="ECO:0000256" key="2">
    <source>
        <dbReference type="SAM" id="SignalP"/>
    </source>
</evidence>
<dbReference type="Proteomes" id="UP000198866">
    <property type="component" value="Unassembled WGS sequence"/>
</dbReference>
<keyword evidence="2" id="KW-0732">Signal</keyword>
<dbReference type="EMBL" id="FNYE01000003">
    <property type="protein sequence ID" value="SEI61606.1"/>
    <property type="molecule type" value="Genomic_DNA"/>
</dbReference>
<name>A0A1H6S4G1_9BURK</name>
<proteinExistence type="predicted"/>
<feature type="chain" id="PRO_5011491146" description="Cysteine rich repeat-containing protein" evidence="2">
    <location>
        <begin position="22"/>
        <end position="86"/>
    </location>
</feature>
<evidence type="ECO:0000313" key="3">
    <source>
        <dbReference type="EMBL" id="SEI61606.1"/>
    </source>
</evidence>
<evidence type="ECO:0000256" key="1">
    <source>
        <dbReference type="SAM" id="MobiDB-lite"/>
    </source>
</evidence>
<dbReference type="AlphaFoldDB" id="A0A1H6S4G1"/>
<dbReference type="RefSeq" id="WP_090863654.1">
    <property type="nucleotide sequence ID" value="NZ_FNYE01000003.1"/>
</dbReference>
<gene>
    <name evidence="3" type="ORF">SAMN05192539_100320</name>
</gene>
<keyword evidence="4" id="KW-1185">Reference proteome</keyword>
<dbReference type="OrthoDB" id="330006at2"/>
<organism evidence="3 4">
    <name type="scientific">Paraburkholderia diazotrophica</name>
    <dbReference type="NCBI Taxonomy" id="667676"/>
    <lineage>
        <taxon>Bacteria</taxon>
        <taxon>Pseudomonadati</taxon>
        <taxon>Pseudomonadota</taxon>
        <taxon>Betaproteobacteria</taxon>
        <taxon>Burkholderiales</taxon>
        <taxon>Burkholderiaceae</taxon>
        <taxon>Paraburkholderia</taxon>
    </lineage>
</organism>
<evidence type="ECO:0008006" key="5">
    <source>
        <dbReference type="Google" id="ProtNLM"/>
    </source>
</evidence>
<accession>A0A1H6S4G1</accession>
<sequence length="86" mass="9250">MKLKSLAFLVACVAAANVGTAATRDEQTRACKHDAIKFCAIHIPNRQKIEACMKAHYDKLSPQCQAMFDAPDDDDPPSNQAGSDGS</sequence>
<feature type="region of interest" description="Disordered" evidence="1">
    <location>
        <begin position="67"/>
        <end position="86"/>
    </location>
</feature>